<dbReference type="GO" id="GO:0004757">
    <property type="term" value="F:sepiapterin reductase (NADP+) activity"/>
    <property type="evidence" value="ECO:0007669"/>
    <property type="project" value="TreeGrafter"/>
</dbReference>
<name>A0A4V2MHY6_9SPHI</name>
<sequence length="240" mass="25957">MNKILIITGGSKGIGKGIIEAYLSEGYEVFSISRTSNKEFKDVTQIEFDLSKTDGIAALLTGVFENFKSTEVEKITLINNAGTLGQIGKIEAIADIEKTVQLNTVAPLILTSTFISLAKNWVCEKKIINISSGAAYKPYYGWSIYGATKAAIDMMTKTVAVEQDNVENGVKIIAIYPGVVDTAMQAQIRQSDKESFANIDRFLGLKATNSLANAATVGRQIFAIDQDSGIENGALIRVEE</sequence>
<dbReference type="PROSITE" id="PS00061">
    <property type="entry name" value="ADH_SHORT"/>
    <property type="match status" value="1"/>
</dbReference>
<dbReference type="InterPro" id="IPR002347">
    <property type="entry name" value="SDR_fam"/>
</dbReference>
<proteinExistence type="predicted"/>
<evidence type="ECO:0000313" key="5">
    <source>
        <dbReference type="EMBL" id="TCC88216.1"/>
    </source>
</evidence>
<dbReference type="SUPFAM" id="SSF51735">
    <property type="entry name" value="NAD(P)-binding Rossmann-fold domains"/>
    <property type="match status" value="1"/>
</dbReference>
<evidence type="ECO:0000313" key="6">
    <source>
        <dbReference type="Proteomes" id="UP000292884"/>
    </source>
</evidence>
<reference evidence="5 6" key="1">
    <citation type="submission" date="2019-02" db="EMBL/GenBank/DDBJ databases">
        <title>Pedobacter sp. RP-1-13 sp. nov., isolated from Arctic soil.</title>
        <authorList>
            <person name="Dahal R.H."/>
        </authorList>
    </citation>
    <scope>NUCLEOTIDE SEQUENCE [LARGE SCALE GENOMIC DNA]</scope>
    <source>
        <strain evidence="5 6">RP-1-13</strain>
    </source>
</reference>
<organism evidence="5 6">
    <name type="scientific">Pedobacter frigiditerrae</name>
    <dbReference type="NCBI Taxonomy" id="2530452"/>
    <lineage>
        <taxon>Bacteria</taxon>
        <taxon>Pseudomonadati</taxon>
        <taxon>Bacteroidota</taxon>
        <taxon>Sphingobacteriia</taxon>
        <taxon>Sphingobacteriales</taxon>
        <taxon>Sphingobacteriaceae</taxon>
        <taxon>Pedobacter</taxon>
    </lineage>
</organism>
<dbReference type="Gene3D" id="3.40.50.720">
    <property type="entry name" value="NAD(P)-binding Rossmann-like Domain"/>
    <property type="match status" value="1"/>
</dbReference>
<evidence type="ECO:0000256" key="2">
    <source>
        <dbReference type="ARBA" id="ARBA00022490"/>
    </source>
</evidence>
<dbReference type="InterPro" id="IPR051721">
    <property type="entry name" value="Biopterin_syn/organic_redct"/>
</dbReference>
<keyword evidence="2" id="KW-0963">Cytoplasm</keyword>
<evidence type="ECO:0000256" key="3">
    <source>
        <dbReference type="ARBA" id="ARBA00022857"/>
    </source>
</evidence>
<keyword evidence="3" id="KW-0521">NADP</keyword>
<gene>
    <name evidence="5" type="ORF">EZ428_21070</name>
</gene>
<dbReference type="OrthoDB" id="9794387at2"/>
<dbReference type="RefSeq" id="WP_131555219.1">
    <property type="nucleotide sequence ID" value="NZ_SJSK01000006.1"/>
</dbReference>
<keyword evidence="4" id="KW-0560">Oxidoreductase</keyword>
<evidence type="ECO:0000256" key="4">
    <source>
        <dbReference type="ARBA" id="ARBA00023002"/>
    </source>
</evidence>
<dbReference type="InterPro" id="IPR036291">
    <property type="entry name" value="NAD(P)-bd_dom_sf"/>
</dbReference>
<accession>A0A4V2MHY6</accession>
<dbReference type="EMBL" id="SJSK01000006">
    <property type="protein sequence ID" value="TCC88216.1"/>
    <property type="molecule type" value="Genomic_DNA"/>
</dbReference>
<dbReference type="InterPro" id="IPR020904">
    <property type="entry name" value="Sc_DH/Rdtase_CS"/>
</dbReference>
<evidence type="ECO:0000256" key="1">
    <source>
        <dbReference type="ARBA" id="ARBA00004496"/>
    </source>
</evidence>
<keyword evidence="6" id="KW-1185">Reference proteome</keyword>
<dbReference type="PANTHER" id="PTHR44085">
    <property type="entry name" value="SEPIAPTERIN REDUCTASE"/>
    <property type="match status" value="1"/>
</dbReference>
<dbReference type="GO" id="GO:0005737">
    <property type="term" value="C:cytoplasm"/>
    <property type="evidence" value="ECO:0007669"/>
    <property type="project" value="UniProtKB-SubCell"/>
</dbReference>
<comment type="subcellular location">
    <subcellularLocation>
        <location evidence="1">Cytoplasm</location>
    </subcellularLocation>
</comment>
<dbReference type="GO" id="GO:0006729">
    <property type="term" value="P:tetrahydrobiopterin biosynthetic process"/>
    <property type="evidence" value="ECO:0007669"/>
    <property type="project" value="TreeGrafter"/>
</dbReference>
<protein>
    <submittedName>
        <fullName evidence="5">SDR family NAD(P)-dependent oxidoreductase</fullName>
    </submittedName>
</protein>
<comment type="caution">
    <text evidence="5">The sequence shown here is derived from an EMBL/GenBank/DDBJ whole genome shotgun (WGS) entry which is preliminary data.</text>
</comment>
<dbReference type="Proteomes" id="UP000292884">
    <property type="component" value="Unassembled WGS sequence"/>
</dbReference>
<dbReference type="AlphaFoldDB" id="A0A4V2MHY6"/>
<dbReference type="PRINTS" id="PR00081">
    <property type="entry name" value="GDHRDH"/>
</dbReference>
<dbReference type="Pfam" id="PF00106">
    <property type="entry name" value="adh_short"/>
    <property type="match status" value="1"/>
</dbReference>
<dbReference type="PANTHER" id="PTHR44085:SF2">
    <property type="entry name" value="SEPIAPTERIN REDUCTASE"/>
    <property type="match status" value="1"/>
</dbReference>